<protein>
    <recommendedName>
        <fullName evidence="1">HTH marR-type domain-containing protein</fullName>
    </recommendedName>
</protein>
<evidence type="ECO:0000313" key="3">
    <source>
        <dbReference type="Proteomes" id="UP001501470"/>
    </source>
</evidence>
<feature type="domain" description="HTH marR-type" evidence="1">
    <location>
        <begin position="1"/>
        <end position="134"/>
    </location>
</feature>
<dbReference type="Proteomes" id="UP001501470">
    <property type="component" value="Unassembled WGS sequence"/>
</dbReference>
<reference evidence="2 3" key="1">
    <citation type="journal article" date="2019" name="Int. J. Syst. Evol. Microbiol.">
        <title>The Global Catalogue of Microorganisms (GCM) 10K type strain sequencing project: providing services to taxonomists for standard genome sequencing and annotation.</title>
        <authorList>
            <consortium name="The Broad Institute Genomics Platform"/>
            <consortium name="The Broad Institute Genome Sequencing Center for Infectious Disease"/>
            <person name="Wu L."/>
            <person name="Ma J."/>
        </authorList>
    </citation>
    <scope>NUCLEOTIDE SEQUENCE [LARGE SCALE GENOMIC DNA]</scope>
    <source>
        <strain evidence="2 3">JCM 15933</strain>
    </source>
</reference>
<dbReference type="Pfam" id="PF12802">
    <property type="entry name" value="MarR_2"/>
    <property type="match status" value="1"/>
</dbReference>
<dbReference type="InterPro" id="IPR036390">
    <property type="entry name" value="WH_DNA-bd_sf"/>
</dbReference>
<dbReference type="EMBL" id="BAAAQD010000009">
    <property type="protein sequence ID" value="GAA1526456.1"/>
    <property type="molecule type" value="Genomic_DNA"/>
</dbReference>
<comment type="caution">
    <text evidence="2">The sequence shown here is derived from an EMBL/GenBank/DDBJ whole genome shotgun (WGS) entry which is preliminary data.</text>
</comment>
<dbReference type="SUPFAM" id="SSF46785">
    <property type="entry name" value="Winged helix' DNA-binding domain"/>
    <property type="match status" value="1"/>
</dbReference>
<dbReference type="PROSITE" id="PS50995">
    <property type="entry name" value="HTH_MARR_2"/>
    <property type="match status" value="1"/>
</dbReference>
<evidence type="ECO:0000313" key="2">
    <source>
        <dbReference type="EMBL" id="GAA1526456.1"/>
    </source>
</evidence>
<dbReference type="RefSeq" id="WP_344504398.1">
    <property type="nucleotide sequence ID" value="NZ_BAAAQD010000009.1"/>
</dbReference>
<organism evidence="2 3">
    <name type="scientific">Dactylosporangium maewongense</name>
    <dbReference type="NCBI Taxonomy" id="634393"/>
    <lineage>
        <taxon>Bacteria</taxon>
        <taxon>Bacillati</taxon>
        <taxon>Actinomycetota</taxon>
        <taxon>Actinomycetes</taxon>
        <taxon>Micromonosporales</taxon>
        <taxon>Micromonosporaceae</taxon>
        <taxon>Dactylosporangium</taxon>
    </lineage>
</organism>
<dbReference type="PANTHER" id="PTHR39515">
    <property type="entry name" value="CONSERVED PROTEIN"/>
    <property type="match status" value="1"/>
</dbReference>
<dbReference type="PANTHER" id="PTHR39515:SF2">
    <property type="entry name" value="HTH-TYPE TRANSCRIPTIONAL REGULATOR RV0880"/>
    <property type="match status" value="1"/>
</dbReference>
<name>A0ABN2AW02_9ACTN</name>
<gene>
    <name evidence="2" type="ORF">GCM10009827_049070</name>
</gene>
<sequence length="140" mass="15243">MNDLDLADQLLGCVTQIRRVLDTRLQRHGVSVARKRVLGALAAGPARQSELATALDVAPRTITELIDGLSRDGLVQRTDDPRDRRARLVRLTPAGEHANTLATATRHEFLAELFADLTTEECAALAHTLATLRTRATALT</sequence>
<dbReference type="SMART" id="SM00347">
    <property type="entry name" value="HTH_MARR"/>
    <property type="match status" value="1"/>
</dbReference>
<proteinExistence type="predicted"/>
<dbReference type="Gene3D" id="1.10.10.10">
    <property type="entry name" value="Winged helix-like DNA-binding domain superfamily/Winged helix DNA-binding domain"/>
    <property type="match status" value="1"/>
</dbReference>
<dbReference type="InterPro" id="IPR000835">
    <property type="entry name" value="HTH_MarR-typ"/>
</dbReference>
<dbReference type="PRINTS" id="PR00598">
    <property type="entry name" value="HTHMARR"/>
</dbReference>
<evidence type="ECO:0000259" key="1">
    <source>
        <dbReference type="PROSITE" id="PS50995"/>
    </source>
</evidence>
<dbReference type="InterPro" id="IPR052526">
    <property type="entry name" value="HTH-type_Bedaq_tolerance"/>
</dbReference>
<dbReference type="InterPro" id="IPR036388">
    <property type="entry name" value="WH-like_DNA-bd_sf"/>
</dbReference>
<keyword evidence="3" id="KW-1185">Reference proteome</keyword>
<accession>A0ABN2AW02</accession>